<feature type="domain" description="WSC" evidence="1">
    <location>
        <begin position="1"/>
        <end position="51"/>
    </location>
</feature>
<proteinExistence type="predicted"/>
<dbReference type="Pfam" id="PF01822">
    <property type="entry name" value="WSC"/>
    <property type="match status" value="1"/>
</dbReference>
<keyword evidence="3" id="KW-1185">Reference proteome</keyword>
<dbReference type="PROSITE" id="PS51212">
    <property type="entry name" value="WSC"/>
    <property type="match status" value="1"/>
</dbReference>
<dbReference type="Proteomes" id="UP001164746">
    <property type="component" value="Chromosome 2"/>
</dbReference>
<dbReference type="EMBL" id="CP111013">
    <property type="protein sequence ID" value="WAQ97096.1"/>
    <property type="molecule type" value="Genomic_DNA"/>
</dbReference>
<evidence type="ECO:0000313" key="3">
    <source>
        <dbReference type="Proteomes" id="UP001164746"/>
    </source>
</evidence>
<evidence type="ECO:0000259" key="1">
    <source>
        <dbReference type="PROSITE" id="PS51212"/>
    </source>
</evidence>
<dbReference type="InterPro" id="IPR002889">
    <property type="entry name" value="WSC_carb-bd"/>
</dbReference>
<accession>A0ABY7DHD9</accession>
<name>A0ABY7DHD9_MYAAR</name>
<feature type="non-terminal residue" evidence="2">
    <location>
        <position position="1"/>
    </location>
</feature>
<evidence type="ECO:0000313" key="2">
    <source>
        <dbReference type="EMBL" id="WAQ97096.1"/>
    </source>
</evidence>
<reference evidence="2" key="1">
    <citation type="submission" date="2022-11" db="EMBL/GenBank/DDBJ databases">
        <title>Centuries of genome instability and evolution in soft-shell clam transmissible cancer (bioRxiv).</title>
        <authorList>
            <person name="Hart S.F.M."/>
            <person name="Yonemitsu M.A."/>
            <person name="Giersch R.M."/>
            <person name="Beal B.F."/>
            <person name="Arriagada G."/>
            <person name="Davis B.W."/>
            <person name="Ostrander E.A."/>
            <person name="Goff S.P."/>
            <person name="Metzger M.J."/>
        </authorList>
    </citation>
    <scope>NUCLEOTIDE SEQUENCE</scope>
    <source>
        <strain evidence="2">MELC-2E11</strain>
        <tissue evidence="2">Siphon/mantle</tissue>
    </source>
</reference>
<organism evidence="2 3">
    <name type="scientific">Mya arenaria</name>
    <name type="common">Soft-shell clam</name>
    <dbReference type="NCBI Taxonomy" id="6604"/>
    <lineage>
        <taxon>Eukaryota</taxon>
        <taxon>Metazoa</taxon>
        <taxon>Spiralia</taxon>
        <taxon>Lophotrochozoa</taxon>
        <taxon>Mollusca</taxon>
        <taxon>Bivalvia</taxon>
        <taxon>Autobranchia</taxon>
        <taxon>Heteroconchia</taxon>
        <taxon>Euheterodonta</taxon>
        <taxon>Imparidentia</taxon>
        <taxon>Neoheterodontei</taxon>
        <taxon>Myida</taxon>
        <taxon>Myoidea</taxon>
        <taxon>Myidae</taxon>
        <taxon>Mya</taxon>
    </lineage>
</organism>
<sequence>YAGLTHGRVCLCGNALTSASASQPTCNQACLGNPAQSCGSDTVHMDVHQLLSAPLSNFNIDVPLLIETYKSTNMLFNVTGGNGVTISGTISDGSGDFSLPVSIDTLDHSLQKPGTIVIKASASDSLNGQTRIKGVIIDCPDIVLSTERFTCHVTITMGTNINIQVDAGDGTLIPLNV</sequence>
<protein>
    <recommendedName>
        <fullName evidence="1">WSC domain-containing protein</fullName>
    </recommendedName>
</protein>
<gene>
    <name evidence="2" type="ORF">MAR_029786</name>
</gene>
<feature type="non-terminal residue" evidence="2">
    <location>
        <position position="177"/>
    </location>
</feature>